<dbReference type="Pfam" id="PF16264">
    <property type="entry name" value="SatD"/>
    <property type="match status" value="1"/>
</dbReference>
<sequence>MAETRVALLVDIVDSRALADRAHAQSAILDAFQAAARDIPVAVPLWATVGDEFQAVFATAADAARATALVRLALPIEVDCRFGLGEGDMREVGEGDRGPIYDGSAWWRAREALEKVERDQERAAPYARSWLVGDPADAAQVGALNAHLLLRDHLIDTMSPRARRLAAGTLSGATQSELAARERISQSAVSQNLRRSGAAALVAADRALAEVPA</sequence>
<reference evidence="1 2" key="1">
    <citation type="submission" date="2019-06" db="EMBL/GenBank/DDBJ databases">
        <authorList>
            <person name="De-Chao Zhang Q."/>
        </authorList>
    </citation>
    <scope>NUCLEOTIDE SEQUENCE [LARGE SCALE GENOMIC DNA]</scope>
    <source>
        <strain evidence="1 2">KN1116</strain>
    </source>
</reference>
<reference evidence="1 2" key="2">
    <citation type="submission" date="2020-03" db="EMBL/GenBank/DDBJ databases">
        <title>Chryseoglobus sp. isolated from a deep-sea seamount.</title>
        <authorList>
            <person name="Zhang D.-C."/>
        </authorList>
    </citation>
    <scope>NUCLEOTIDE SEQUENCE [LARGE SCALE GENOMIC DNA]</scope>
    <source>
        <strain evidence="1 2">KN1116</strain>
    </source>
</reference>
<dbReference type="OrthoDB" id="4711815at2"/>
<dbReference type="RefSeq" id="WP_152583553.1">
    <property type="nucleotide sequence ID" value="NZ_VIKT02000010.1"/>
</dbReference>
<evidence type="ECO:0008006" key="3">
    <source>
        <dbReference type="Google" id="ProtNLM"/>
    </source>
</evidence>
<proteinExistence type="predicted"/>
<evidence type="ECO:0000313" key="1">
    <source>
        <dbReference type="EMBL" id="NHF63064.1"/>
    </source>
</evidence>
<organism evidence="1 2">
    <name type="scientific">Microcella pacifica</name>
    <dbReference type="NCBI Taxonomy" id="2591847"/>
    <lineage>
        <taxon>Bacteria</taxon>
        <taxon>Bacillati</taxon>
        <taxon>Actinomycetota</taxon>
        <taxon>Actinomycetes</taxon>
        <taxon>Micrococcales</taxon>
        <taxon>Microbacteriaceae</taxon>
        <taxon>Microcella</taxon>
    </lineage>
</organism>
<accession>A0A9E5MKF7</accession>
<dbReference type="InterPro" id="IPR032580">
    <property type="entry name" value="SatD"/>
</dbReference>
<protein>
    <recommendedName>
        <fullName evidence="3">SatD family (SatD)</fullName>
    </recommendedName>
</protein>
<dbReference type="Proteomes" id="UP000818266">
    <property type="component" value="Unassembled WGS sequence"/>
</dbReference>
<dbReference type="EMBL" id="VIKT02000010">
    <property type="protein sequence ID" value="NHF63064.1"/>
    <property type="molecule type" value="Genomic_DNA"/>
</dbReference>
<dbReference type="AlphaFoldDB" id="A0A9E5MKF7"/>
<keyword evidence="2" id="KW-1185">Reference proteome</keyword>
<evidence type="ECO:0000313" key="2">
    <source>
        <dbReference type="Proteomes" id="UP000818266"/>
    </source>
</evidence>
<gene>
    <name evidence="1" type="ORF">FK219_007400</name>
</gene>
<name>A0A9E5MKF7_9MICO</name>
<comment type="caution">
    <text evidence="1">The sequence shown here is derived from an EMBL/GenBank/DDBJ whole genome shotgun (WGS) entry which is preliminary data.</text>
</comment>